<feature type="transmembrane region" description="Helical" evidence="6">
    <location>
        <begin position="50"/>
        <end position="68"/>
    </location>
</feature>
<organism evidence="8 9">
    <name type="scientific">Azospirillum oleiclasticum</name>
    <dbReference type="NCBI Taxonomy" id="2735135"/>
    <lineage>
        <taxon>Bacteria</taxon>
        <taxon>Pseudomonadati</taxon>
        <taxon>Pseudomonadota</taxon>
        <taxon>Alphaproteobacteria</taxon>
        <taxon>Rhodospirillales</taxon>
        <taxon>Azospirillaceae</taxon>
        <taxon>Azospirillum</taxon>
    </lineage>
</organism>
<dbReference type="PANTHER" id="PTHR30485">
    <property type="entry name" value="NI/FE-HYDROGENASE 1 B-TYPE CYTOCHROME SUBUNIT"/>
    <property type="match status" value="1"/>
</dbReference>
<dbReference type="Proteomes" id="UP000584642">
    <property type="component" value="Unassembled WGS sequence"/>
</dbReference>
<accession>A0ABX2T793</accession>
<dbReference type="Pfam" id="PF01292">
    <property type="entry name" value="Ni_hydr_CYTB"/>
    <property type="match status" value="1"/>
</dbReference>
<reference evidence="8 9" key="1">
    <citation type="submission" date="2020-05" db="EMBL/GenBank/DDBJ databases">
        <title>Azospirillum oleiclasticum sp. nov, a nitrogen-fixing and heavy crude oil-emulsifying bacterium isolated from the crude oil of Yumen Oilfield.</title>
        <authorList>
            <person name="Wu D."/>
            <person name="Cai M."/>
            <person name="Zhang X."/>
        </authorList>
    </citation>
    <scope>NUCLEOTIDE SEQUENCE [LARGE SCALE GENOMIC DNA]</scope>
    <source>
        <strain evidence="8 9">ROY-1-1-2</strain>
    </source>
</reference>
<evidence type="ECO:0000256" key="3">
    <source>
        <dbReference type="ARBA" id="ARBA00022692"/>
    </source>
</evidence>
<dbReference type="EMBL" id="JABFDB010000002">
    <property type="protein sequence ID" value="NYZ19131.1"/>
    <property type="molecule type" value="Genomic_DNA"/>
</dbReference>
<keyword evidence="3 6" id="KW-0812">Transmembrane</keyword>
<gene>
    <name evidence="8" type="ORF">HND93_05360</name>
</gene>
<feature type="transmembrane region" description="Helical" evidence="6">
    <location>
        <begin position="106"/>
        <end position="129"/>
    </location>
</feature>
<dbReference type="InterPro" id="IPR051542">
    <property type="entry name" value="Hydrogenase_cytochrome"/>
</dbReference>
<name>A0ABX2T793_9PROT</name>
<evidence type="ECO:0000313" key="9">
    <source>
        <dbReference type="Proteomes" id="UP000584642"/>
    </source>
</evidence>
<feature type="domain" description="Cytochrome b561 bacterial/Ni-hydrogenase" evidence="7">
    <location>
        <begin position="18"/>
        <end position="179"/>
    </location>
</feature>
<evidence type="ECO:0000259" key="7">
    <source>
        <dbReference type="Pfam" id="PF01292"/>
    </source>
</evidence>
<proteinExistence type="predicted"/>
<keyword evidence="9" id="KW-1185">Reference proteome</keyword>
<dbReference type="PANTHER" id="PTHR30485:SF2">
    <property type="entry name" value="BLL0597 PROTEIN"/>
    <property type="match status" value="1"/>
</dbReference>
<keyword evidence="5 6" id="KW-0472">Membrane</keyword>
<evidence type="ECO:0000256" key="6">
    <source>
        <dbReference type="SAM" id="Phobius"/>
    </source>
</evidence>
<dbReference type="SUPFAM" id="SSF81342">
    <property type="entry name" value="Transmembrane di-heme cytochromes"/>
    <property type="match status" value="1"/>
</dbReference>
<protein>
    <submittedName>
        <fullName evidence="8">Cytochrome B</fullName>
    </submittedName>
</protein>
<dbReference type="Gene3D" id="1.20.950.20">
    <property type="entry name" value="Transmembrane di-heme cytochromes, Chain C"/>
    <property type="match status" value="1"/>
</dbReference>
<evidence type="ECO:0000256" key="4">
    <source>
        <dbReference type="ARBA" id="ARBA00022989"/>
    </source>
</evidence>
<keyword evidence="2" id="KW-1003">Cell membrane</keyword>
<evidence type="ECO:0000256" key="2">
    <source>
        <dbReference type="ARBA" id="ARBA00022475"/>
    </source>
</evidence>
<evidence type="ECO:0000313" key="8">
    <source>
        <dbReference type="EMBL" id="NYZ19131.1"/>
    </source>
</evidence>
<dbReference type="InterPro" id="IPR016174">
    <property type="entry name" value="Di-haem_cyt_TM"/>
</dbReference>
<keyword evidence="4 6" id="KW-1133">Transmembrane helix</keyword>
<evidence type="ECO:0000256" key="5">
    <source>
        <dbReference type="ARBA" id="ARBA00023136"/>
    </source>
</evidence>
<feature type="transmembrane region" description="Helical" evidence="6">
    <location>
        <begin position="149"/>
        <end position="166"/>
    </location>
</feature>
<evidence type="ECO:0000256" key="1">
    <source>
        <dbReference type="ARBA" id="ARBA00004651"/>
    </source>
</evidence>
<comment type="caution">
    <text evidence="8">The sequence shown here is derived from an EMBL/GenBank/DDBJ whole genome shotgun (WGS) entry which is preliminary data.</text>
</comment>
<dbReference type="RefSeq" id="WP_180280907.1">
    <property type="nucleotide sequence ID" value="NZ_JABFDB010000002.1"/>
</dbReference>
<dbReference type="InterPro" id="IPR011577">
    <property type="entry name" value="Cyt_b561_bac/Ni-Hgenase"/>
</dbReference>
<sequence length="183" mass="19598">MVDASAAGSPAEPATVPVWDRFVRVFHWSVVAGCAANSFALEGGKLPHEIVGYAVAALVAARLVWGFVGTRHARFVDFVPGPATLAAHLKALLQGREPRTRGHNPAAAVMILALMAVLAVLGVTGWMTTLDAFWGAEWLEETHELLADALQLMVLVHAAAAVLESLRHRENLVLAMITGRKRP</sequence>
<comment type="subcellular location">
    <subcellularLocation>
        <location evidence="1">Cell membrane</location>
        <topology evidence="1">Multi-pass membrane protein</topology>
    </subcellularLocation>
</comment>